<evidence type="ECO:0000256" key="3">
    <source>
        <dbReference type="ARBA" id="ARBA00022927"/>
    </source>
</evidence>
<evidence type="ECO:0000256" key="4">
    <source>
        <dbReference type="ARBA" id="ARBA00023010"/>
    </source>
</evidence>
<dbReference type="GO" id="GO:0051082">
    <property type="term" value="F:unfolded protein binding"/>
    <property type="evidence" value="ECO:0007669"/>
    <property type="project" value="InterPro"/>
</dbReference>
<keyword evidence="3" id="KW-0653">Protein transport</keyword>
<evidence type="ECO:0000256" key="2">
    <source>
        <dbReference type="ARBA" id="ARBA00022448"/>
    </source>
</evidence>
<dbReference type="EMBL" id="MFSP01000126">
    <property type="protein sequence ID" value="OGI64667.1"/>
    <property type="molecule type" value="Genomic_DNA"/>
</dbReference>
<dbReference type="SUPFAM" id="SSF54611">
    <property type="entry name" value="SecB-like"/>
    <property type="match status" value="1"/>
</dbReference>
<dbReference type="HAMAP" id="MF_00821">
    <property type="entry name" value="SecB"/>
    <property type="match status" value="1"/>
</dbReference>
<protein>
    <submittedName>
        <fullName evidence="5">Protein-export chaperone SecB</fullName>
    </submittedName>
</protein>
<dbReference type="PRINTS" id="PR01594">
    <property type="entry name" value="SECBCHAPRONE"/>
</dbReference>
<reference evidence="5 6" key="1">
    <citation type="journal article" date="2016" name="Nat. Commun.">
        <title>Thousands of microbial genomes shed light on interconnected biogeochemical processes in an aquifer system.</title>
        <authorList>
            <person name="Anantharaman K."/>
            <person name="Brown C.T."/>
            <person name="Hug L.A."/>
            <person name="Sharon I."/>
            <person name="Castelle C.J."/>
            <person name="Probst A.J."/>
            <person name="Thomas B.C."/>
            <person name="Singh A."/>
            <person name="Wilkins M.J."/>
            <person name="Karaoz U."/>
            <person name="Brodie E.L."/>
            <person name="Williams K.H."/>
            <person name="Hubbard S.S."/>
            <person name="Banfield J.F."/>
        </authorList>
    </citation>
    <scope>NUCLEOTIDE SEQUENCE [LARGE SCALE GENOMIC DNA]</scope>
</reference>
<comment type="similarity">
    <text evidence="1">Belongs to the SecB family.</text>
</comment>
<dbReference type="Pfam" id="PF02556">
    <property type="entry name" value="SecB"/>
    <property type="match status" value="1"/>
</dbReference>
<proteinExistence type="inferred from homology"/>
<evidence type="ECO:0000313" key="5">
    <source>
        <dbReference type="EMBL" id="OGI64667.1"/>
    </source>
</evidence>
<evidence type="ECO:0000256" key="1">
    <source>
        <dbReference type="ARBA" id="ARBA00009990"/>
    </source>
</evidence>
<dbReference type="GO" id="GO:0051262">
    <property type="term" value="P:protein tetramerization"/>
    <property type="evidence" value="ECO:0007669"/>
    <property type="project" value="InterPro"/>
</dbReference>
<dbReference type="InterPro" id="IPR003708">
    <property type="entry name" value="SecB"/>
</dbReference>
<dbReference type="AlphaFoldDB" id="A0A1F6V4S1"/>
<keyword evidence="4" id="KW-0811">Translocation</keyword>
<dbReference type="Gene3D" id="3.10.420.10">
    <property type="entry name" value="SecB-like"/>
    <property type="match status" value="1"/>
</dbReference>
<keyword evidence="2" id="KW-0813">Transport</keyword>
<dbReference type="PANTHER" id="PTHR36918:SF1">
    <property type="entry name" value="PROTEIN-EXPORT PROTEIN SECB"/>
    <property type="match status" value="1"/>
</dbReference>
<evidence type="ECO:0000313" key="6">
    <source>
        <dbReference type="Proteomes" id="UP000179076"/>
    </source>
</evidence>
<gene>
    <name evidence="5" type="ORF">A2W18_12940</name>
</gene>
<name>A0A1F6V4S1_9PROT</name>
<dbReference type="GO" id="GO:0015031">
    <property type="term" value="P:protein transport"/>
    <property type="evidence" value="ECO:0007669"/>
    <property type="project" value="UniProtKB-KW"/>
</dbReference>
<sequence>MAEPAASTVQFNLERIYIKDVSYESPAAPQVFLEQLAPQLDLQLGVQHAAVLPGEGLHEVVLTVTLSAKQADKSVFLVEVQQAGLFRVAGISGEPLDRALEISGAYILLPFVREAINDLVGKGGFPQLLINPINFETLYEQKRNKIKKSAN</sequence>
<dbReference type="Proteomes" id="UP000179076">
    <property type="component" value="Unassembled WGS sequence"/>
</dbReference>
<accession>A0A1F6V4S1</accession>
<comment type="caution">
    <text evidence="5">The sequence shown here is derived from an EMBL/GenBank/DDBJ whole genome shotgun (WGS) entry which is preliminary data.</text>
</comment>
<organism evidence="5 6">
    <name type="scientific">Candidatus Muproteobacteria bacterium RBG_16_60_9</name>
    <dbReference type="NCBI Taxonomy" id="1817755"/>
    <lineage>
        <taxon>Bacteria</taxon>
        <taxon>Pseudomonadati</taxon>
        <taxon>Pseudomonadota</taxon>
        <taxon>Candidatus Muproteobacteria</taxon>
    </lineage>
</organism>
<dbReference type="InterPro" id="IPR035958">
    <property type="entry name" value="SecB-like_sf"/>
</dbReference>
<dbReference type="PANTHER" id="PTHR36918">
    <property type="match status" value="1"/>
</dbReference>
<dbReference type="NCBIfam" id="TIGR00809">
    <property type="entry name" value="secB"/>
    <property type="match status" value="1"/>
</dbReference>